<dbReference type="AlphaFoldDB" id="A0A2S2DZY8"/>
<evidence type="ECO:0000256" key="1">
    <source>
        <dbReference type="ARBA" id="ARBA00001206"/>
    </source>
</evidence>
<dbReference type="GO" id="GO:0004594">
    <property type="term" value="F:pantothenate kinase activity"/>
    <property type="evidence" value="ECO:0007669"/>
    <property type="project" value="UniProtKB-UniRule"/>
</dbReference>
<reference evidence="17 18" key="1">
    <citation type="submission" date="2018-05" db="EMBL/GenBank/DDBJ databases">
        <title>Salinimonas sp. HMF8227 Genome sequencing and assembly.</title>
        <authorList>
            <person name="Kang H."/>
            <person name="Kang J."/>
            <person name="Cha I."/>
            <person name="Kim H."/>
            <person name="Joh K."/>
        </authorList>
    </citation>
    <scope>NUCLEOTIDE SEQUENCE [LARGE SCALE GENOMIC DNA]</scope>
    <source>
        <strain evidence="17 18">HMF8227</strain>
    </source>
</reference>
<dbReference type="GO" id="GO:0005524">
    <property type="term" value="F:ATP binding"/>
    <property type="evidence" value="ECO:0007669"/>
    <property type="project" value="UniProtKB-UniRule"/>
</dbReference>
<feature type="binding site" evidence="16">
    <location>
        <position position="89"/>
    </location>
    <ligand>
        <name>substrate</name>
    </ligand>
</feature>
<keyword evidence="11 16" id="KW-0067">ATP-binding</keyword>
<feature type="active site" description="Proton acceptor" evidence="16">
    <location>
        <position position="98"/>
    </location>
</feature>
<dbReference type="RefSeq" id="WP_162558459.1">
    <property type="nucleotide sequence ID" value="NZ_CP029347.1"/>
</dbReference>
<dbReference type="HAMAP" id="MF_01274">
    <property type="entry name" value="Pantothen_kinase_3"/>
    <property type="match status" value="1"/>
</dbReference>
<dbReference type="CDD" id="cd24015">
    <property type="entry name" value="ASKHA_NBD_PanK-III"/>
    <property type="match status" value="1"/>
</dbReference>
<comment type="similarity">
    <text evidence="14 16">Belongs to the type III pantothenate kinase family.</text>
</comment>
<keyword evidence="12 16" id="KW-0630">Potassium</keyword>
<dbReference type="Proteomes" id="UP000245728">
    <property type="component" value="Chromosome"/>
</dbReference>
<evidence type="ECO:0000256" key="10">
    <source>
        <dbReference type="ARBA" id="ARBA00022777"/>
    </source>
</evidence>
<comment type="pathway">
    <text evidence="4 16">Cofactor biosynthesis; coenzyme A biosynthesis; CoA from (R)-pantothenate: step 1/5.</text>
</comment>
<feature type="binding site" evidence="16">
    <location>
        <begin position="11"/>
        <end position="18"/>
    </location>
    <ligand>
        <name>ATP</name>
        <dbReference type="ChEBI" id="CHEBI:30616"/>
    </ligand>
</feature>
<evidence type="ECO:0000256" key="4">
    <source>
        <dbReference type="ARBA" id="ARBA00005225"/>
    </source>
</evidence>
<evidence type="ECO:0000256" key="3">
    <source>
        <dbReference type="ARBA" id="ARBA00004496"/>
    </source>
</evidence>
<keyword evidence="7 16" id="KW-0963">Cytoplasm</keyword>
<keyword evidence="16" id="KW-0479">Metal-binding</keyword>
<dbReference type="EC" id="2.7.1.33" evidence="6 16"/>
<keyword evidence="8 16" id="KW-0808">Transferase</keyword>
<evidence type="ECO:0000256" key="6">
    <source>
        <dbReference type="ARBA" id="ARBA00012102"/>
    </source>
</evidence>
<comment type="function">
    <text evidence="16">Catalyzes the phosphorylation of pantothenate (Pan), the first step in CoA biosynthesis.</text>
</comment>
<evidence type="ECO:0000256" key="15">
    <source>
        <dbReference type="ARBA" id="ARBA00040883"/>
    </source>
</evidence>
<dbReference type="KEGG" id="salh:HMF8227_00418"/>
<keyword evidence="9 16" id="KW-0547">Nucleotide-binding</keyword>
<accession>A0A2S2DZY8</accession>
<dbReference type="EMBL" id="CP029347">
    <property type="protein sequence ID" value="AWL10919.1"/>
    <property type="molecule type" value="Genomic_DNA"/>
</dbReference>
<keyword evidence="18" id="KW-1185">Reference proteome</keyword>
<evidence type="ECO:0000256" key="8">
    <source>
        <dbReference type="ARBA" id="ARBA00022679"/>
    </source>
</evidence>
<organism evidence="17 18">
    <name type="scientific">Saliniradius amylolyticus</name>
    <dbReference type="NCBI Taxonomy" id="2183582"/>
    <lineage>
        <taxon>Bacteria</taxon>
        <taxon>Pseudomonadati</taxon>
        <taxon>Pseudomonadota</taxon>
        <taxon>Gammaproteobacteria</taxon>
        <taxon>Alteromonadales</taxon>
        <taxon>Alteromonadaceae</taxon>
        <taxon>Saliniradius</taxon>
    </lineage>
</organism>
<keyword evidence="10 16" id="KW-0418">Kinase</keyword>
<comment type="catalytic activity">
    <reaction evidence="1 16">
        <text>(R)-pantothenate + ATP = (R)-4'-phosphopantothenate + ADP + H(+)</text>
        <dbReference type="Rhea" id="RHEA:16373"/>
        <dbReference type="ChEBI" id="CHEBI:10986"/>
        <dbReference type="ChEBI" id="CHEBI:15378"/>
        <dbReference type="ChEBI" id="CHEBI:29032"/>
        <dbReference type="ChEBI" id="CHEBI:30616"/>
        <dbReference type="ChEBI" id="CHEBI:456216"/>
        <dbReference type="EC" id="2.7.1.33"/>
    </reaction>
</comment>
<evidence type="ECO:0000256" key="2">
    <source>
        <dbReference type="ARBA" id="ARBA00001958"/>
    </source>
</evidence>
<feature type="binding site" evidence="16">
    <location>
        <position position="121"/>
    </location>
    <ligand>
        <name>ATP</name>
        <dbReference type="ChEBI" id="CHEBI:30616"/>
    </ligand>
</feature>
<keyword evidence="13 16" id="KW-0173">Coenzyme A biosynthesis</keyword>
<comment type="subunit">
    <text evidence="5 16">Homodimer.</text>
</comment>
<evidence type="ECO:0000313" key="17">
    <source>
        <dbReference type="EMBL" id="AWL10919.1"/>
    </source>
</evidence>
<evidence type="ECO:0000256" key="5">
    <source>
        <dbReference type="ARBA" id="ARBA00011738"/>
    </source>
</evidence>
<gene>
    <name evidence="16 17" type="primary">coaX</name>
    <name evidence="17" type="ORF">HMF8227_00418</name>
</gene>
<dbReference type="PANTHER" id="PTHR34265:SF1">
    <property type="entry name" value="TYPE III PANTOTHENATE KINASE"/>
    <property type="match status" value="1"/>
</dbReference>
<feature type="binding site" evidence="16">
    <location>
        <begin position="96"/>
        <end position="99"/>
    </location>
    <ligand>
        <name>substrate</name>
    </ligand>
</feature>
<dbReference type="NCBIfam" id="TIGR00671">
    <property type="entry name" value="baf"/>
    <property type="match status" value="1"/>
</dbReference>
<evidence type="ECO:0000256" key="14">
    <source>
        <dbReference type="ARBA" id="ARBA00038036"/>
    </source>
</evidence>
<comment type="subcellular location">
    <subcellularLocation>
        <location evidence="3 16">Cytoplasm</location>
    </subcellularLocation>
</comment>
<dbReference type="InterPro" id="IPR043129">
    <property type="entry name" value="ATPase_NBD"/>
</dbReference>
<feature type="binding site" evidence="16">
    <location>
        <position position="173"/>
    </location>
    <ligand>
        <name>substrate</name>
    </ligand>
</feature>
<evidence type="ECO:0000256" key="11">
    <source>
        <dbReference type="ARBA" id="ARBA00022840"/>
    </source>
</evidence>
<dbReference type="InterPro" id="IPR004619">
    <property type="entry name" value="Type_III_PanK"/>
</dbReference>
<feature type="binding site" evidence="16">
    <location>
        <position position="118"/>
    </location>
    <ligand>
        <name>K(+)</name>
        <dbReference type="ChEBI" id="CHEBI:29103"/>
    </ligand>
</feature>
<dbReference type="GO" id="GO:0046872">
    <property type="term" value="F:metal ion binding"/>
    <property type="evidence" value="ECO:0007669"/>
    <property type="project" value="UniProtKB-KW"/>
</dbReference>
<dbReference type="SUPFAM" id="SSF53067">
    <property type="entry name" value="Actin-like ATPase domain"/>
    <property type="match status" value="2"/>
</dbReference>
<evidence type="ECO:0000256" key="7">
    <source>
        <dbReference type="ARBA" id="ARBA00022490"/>
    </source>
</evidence>
<evidence type="ECO:0000256" key="13">
    <source>
        <dbReference type="ARBA" id="ARBA00022993"/>
    </source>
</evidence>
<name>A0A2S2DZY8_9ALTE</name>
<comment type="cofactor">
    <cofactor evidence="2">
        <name>K(+)</name>
        <dbReference type="ChEBI" id="CHEBI:29103"/>
    </cofactor>
</comment>
<dbReference type="Gene3D" id="3.30.420.40">
    <property type="match status" value="2"/>
</dbReference>
<dbReference type="GO" id="GO:0015937">
    <property type="term" value="P:coenzyme A biosynthetic process"/>
    <property type="evidence" value="ECO:0007669"/>
    <property type="project" value="UniProtKB-UniRule"/>
</dbReference>
<proteinExistence type="inferred from homology"/>
<dbReference type="Pfam" id="PF03309">
    <property type="entry name" value="Pan_kinase"/>
    <property type="match status" value="1"/>
</dbReference>
<evidence type="ECO:0000313" key="18">
    <source>
        <dbReference type="Proteomes" id="UP000245728"/>
    </source>
</evidence>
<evidence type="ECO:0000256" key="9">
    <source>
        <dbReference type="ARBA" id="ARBA00022741"/>
    </source>
</evidence>
<sequence>MSVPYSALLLDVGNSRTKAAVLQKERIIMLGPVSDEDIGQLIAKSQSMVLAAVGNPLLTDWIRKEAQRRRVQCIEARVTAKAFGISCAYESPSALGIDRWLAILGAGCGRHRAYAVIDYGTAITCDFVDAERNHLGGWILPGVNSMRGALVQTTQNVAARKTGWSRMEVGQNTMDCVDAGCLSAAQGIIYQAREFCRRHFADFEVILCGGDAEQFWRKNPDVCDFQPDLIFKGMALFMPEKQA</sequence>
<protein>
    <recommendedName>
        <fullName evidence="15 16">Type III pantothenate kinase</fullName>
        <ecNumber evidence="6 16">2.7.1.33</ecNumber>
    </recommendedName>
    <alternativeName>
        <fullName evidence="16">PanK-III</fullName>
    </alternativeName>
    <alternativeName>
        <fullName evidence="16">Pantothenic acid kinase</fullName>
    </alternativeName>
</protein>
<evidence type="ECO:0000256" key="12">
    <source>
        <dbReference type="ARBA" id="ARBA00022958"/>
    </source>
</evidence>
<dbReference type="GO" id="GO:0005737">
    <property type="term" value="C:cytoplasm"/>
    <property type="evidence" value="ECO:0007669"/>
    <property type="project" value="UniProtKB-SubCell"/>
</dbReference>
<evidence type="ECO:0000256" key="16">
    <source>
        <dbReference type="HAMAP-Rule" id="MF_01274"/>
    </source>
</evidence>
<dbReference type="UniPathway" id="UPA00241">
    <property type="reaction ID" value="UER00352"/>
</dbReference>
<dbReference type="PANTHER" id="PTHR34265">
    <property type="entry name" value="TYPE III PANTOTHENATE KINASE"/>
    <property type="match status" value="1"/>
</dbReference>
<comment type="cofactor">
    <cofactor evidence="16">
        <name>NH4(+)</name>
        <dbReference type="ChEBI" id="CHEBI:28938"/>
    </cofactor>
    <cofactor evidence="16">
        <name>K(+)</name>
        <dbReference type="ChEBI" id="CHEBI:29103"/>
    </cofactor>
    <text evidence="16">A monovalent cation. Ammonium or potassium.</text>
</comment>